<evidence type="ECO:0000256" key="2">
    <source>
        <dbReference type="ARBA" id="ARBA00005733"/>
    </source>
</evidence>
<keyword evidence="3" id="KW-0217">Developmental protein</keyword>
<dbReference type="PROSITE" id="PS00027">
    <property type="entry name" value="HOMEOBOX_1"/>
    <property type="match status" value="1"/>
</dbReference>
<dbReference type="FunFam" id="1.10.10.10:FF:000031">
    <property type="entry name" value="Paired box protein Pax-7"/>
    <property type="match status" value="1"/>
</dbReference>
<evidence type="ECO:0000256" key="11">
    <source>
        <dbReference type="RuleBase" id="RU000682"/>
    </source>
</evidence>
<dbReference type="PANTHER" id="PTHR45636">
    <property type="entry name" value="PAIRED BOX PROTEIN PAX-6-RELATED-RELATED"/>
    <property type="match status" value="1"/>
</dbReference>
<proteinExistence type="inferred from homology"/>
<keyword evidence="5" id="KW-0805">Transcription regulation</keyword>
<evidence type="ECO:0000256" key="8">
    <source>
        <dbReference type="ARBA" id="ARBA00023163"/>
    </source>
</evidence>
<dbReference type="GO" id="GO:0005634">
    <property type="term" value="C:nucleus"/>
    <property type="evidence" value="ECO:0007669"/>
    <property type="project" value="UniProtKB-SubCell"/>
</dbReference>
<feature type="region of interest" description="Disordered" evidence="12">
    <location>
        <begin position="154"/>
        <end position="178"/>
    </location>
</feature>
<dbReference type="SMART" id="SM00351">
    <property type="entry name" value="PAX"/>
    <property type="match status" value="1"/>
</dbReference>
<comment type="subcellular location">
    <subcellularLocation>
        <location evidence="1 10 11">Nucleus</location>
    </subcellularLocation>
</comment>
<feature type="region of interest" description="Disordered" evidence="12">
    <location>
        <begin position="554"/>
        <end position="582"/>
    </location>
</feature>
<evidence type="ECO:0000259" key="14">
    <source>
        <dbReference type="PROSITE" id="PS51057"/>
    </source>
</evidence>
<evidence type="ECO:0000256" key="10">
    <source>
        <dbReference type="PROSITE-ProRule" id="PRU00108"/>
    </source>
</evidence>
<evidence type="ECO:0000313" key="15">
    <source>
        <dbReference type="Proteomes" id="UP000504606"/>
    </source>
</evidence>
<dbReference type="SMART" id="SM00389">
    <property type="entry name" value="HOX"/>
    <property type="match status" value="1"/>
</dbReference>
<dbReference type="PRINTS" id="PR00027">
    <property type="entry name" value="PAIREDBOX"/>
</dbReference>
<dbReference type="RefSeq" id="XP_052123036.1">
    <property type="nucleotide sequence ID" value="XM_052267076.1"/>
</dbReference>
<dbReference type="SUPFAM" id="SSF46689">
    <property type="entry name" value="Homeodomain-like"/>
    <property type="match status" value="2"/>
</dbReference>
<organism evidence="15 16">
    <name type="scientific">Frankliniella occidentalis</name>
    <name type="common">Western flower thrips</name>
    <name type="synonym">Euthrips occidentalis</name>
    <dbReference type="NCBI Taxonomy" id="133901"/>
    <lineage>
        <taxon>Eukaryota</taxon>
        <taxon>Metazoa</taxon>
        <taxon>Ecdysozoa</taxon>
        <taxon>Arthropoda</taxon>
        <taxon>Hexapoda</taxon>
        <taxon>Insecta</taxon>
        <taxon>Pterygota</taxon>
        <taxon>Neoptera</taxon>
        <taxon>Paraneoptera</taxon>
        <taxon>Thysanoptera</taxon>
        <taxon>Terebrantia</taxon>
        <taxon>Thripoidea</taxon>
        <taxon>Thripidae</taxon>
        <taxon>Frankliniella</taxon>
    </lineage>
</organism>
<dbReference type="InterPro" id="IPR043565">
    <property type="entry name" value="PAX_fam"/>
</dbReference>
<feature type="compositionally biased region" description="Low complexity" evidence="12">
    <location>
        <begin position="492"/>
        <end position="502"/>
    </location>
</feature>
<dbReference type="CDD" id="cd00086">
    <property type="entry name" value="homeodomain"/>
    <property type="match status" value="1"/>
</dbReference>
<dbReference type="GeneID" id="113217722"/>
<evidence type="ECO:0000256" key="12">
    <source>
        <dbReference type="SAM" id="MobiDB-lite"/>
    </source>
</evidence>
<dbReference type="PROSITE" id="PS00034">
    <property type="entry name" value="PAIRED_1"/>
    <property type="match status" value="1"/>
</dbReference>
<dbReference type="PANTHER" id="PTHR45636:SF49">
    <property type="entry name" value="PAIRED BOX PROTEIN 3 HOMOLOG"/>
    <property type="match status" value="1"/>
</dbReference>
<dbReference type="InterPro" id="IPR036388">
    <property type="entry name" value="WH-like_DNA-bd_sf"/>
</dbReference>
<keyword evidence="15" id="KW-1185">Reference proteome</keyword>
<evidence type="ECO:0000259" key="13">
    <source>
        <dbReference type="PROSITE" id="PS50071"/>
    </source>
</evidence>
<keyword evidence="8" id="KW-0804">Transcription</keyword>
<dbReference type="GO" id="GO:0007365">
    <property type="term" value="P:periodic partitioning"/>
    <property type="evidence" value="ECO:0007669"/>
    <property type="project" value="UniProtKB-ARBA"/>
</dbReference>
<feature type="region of interest" description="Disordered" evidence="12">
    <location>
        <begin position="279"/>
        <end position="502"/>
    </location>
</feature>
<dbReference type="Pfam" id="PF00292">
    <property type="entry name" value="PAX"/>
    <property type="match status" value="1"/>
</dbReference>
<dbReference type="GO" id="GO:0000981">
    <property type="term" value="F:DNA-binding transcription factor activity, RNA polymerase II-specific"/>
    <property type="evidence" value="ECO:0007669"/>
    <property type="project" value="InterPro"/>
</dbReference>
<evidence type="ECO:0000256" key="9">
    <source>
        <dbReference type="ARBA" id="ARBA00023242"/>
    </source>
</evidence>
<feature type="compositionally biased region" description="Basic residues" evidence="12">
    <location>
        <begin position="457"/>
        <end position="467"/>
    </location>
</feature>
<name>A0A9C6U0C2_FRAOC</name>
<dbReference type="Gene3D" id="1.10.10.10">
    <property type="entry name" value="Winged helix-like DNA-binding domain superfamily/Winged helix DNA-binding domain"/>
    <property type="match status" value="2"/>
</dbReference>
<sequence>MTVTNFGMMRPCFTGYPFQGQGRVNQLGGVFINGRPLPNHIRLKIVEMAAAGVRPCVISRQLRVSHGCVSKILNRYQETGSIRPGVIGGSKPRIATPDVEQRIEDYRRANPGIFSWEIRDSGPYVYRVAIGGNLTMQLHCEHIISPQYLIGGGKGSDGSDCESEPGIPLKRKQRRSRTTFTAQQLDELEKAFERTQYPDIYTREELAQRTKLTEARIQVWFSNRRARLRKQMSSSSGSSTSSGYGSVSGMPVAPMAMPPMSVYPSATSASSGSYMGQGLGETAFTAPPSGALPDQHGAGHGGSQGSSQGPCASPPEFISLSSNLGSSLAEARQAQDPLAQDDAPGGAQQSSGSAASASNTSTTSSGSSGYGSLSYSTATSMMGNLSPPSSESAPSESHFGHHSSHSGHMESGPSSSPQSLVPNGYPSPNYPSPSHAYQSPSPSHGYPSYPSPGYSPGHHHGHHHSHSIGHSLGQGLSHPASSLMGSSVSGNDSSLCPPSSASSSDLAVLSNTVSLSGGLSSSISSSLSSGLGVSGPWQQIGSQPQLSSLGAPLSARALGNTSPSSLLDQHPGSVPPAPAFGHYGQRAHPQPFYSWY</sequence>
<feature type="compositionally biased region" description="Polar residues" evidence="12">
    <location>
        <begin position="479"/>
        <end position="491"/>
    </location>
</feature>
<dbReference type="InterPro" id="IPR043182">
    <property type="entry name" value="PAIRED_DNA-bd_dom"/>
</dbReference>
<protein>
    <submittedName>
        <fullName evidence="16">Protein gooseberry-like</fullName>
    </submittedName>
</protein>
<keyword evidence="7 10" id="KW-0371">Homeobox</keyword>
<dbReference type="InterPro" id="IPR017970">
    <property type="entry name" value="Homeobox_CS"/>
</dbReference>
<evidence type="ECO:0000256" key="3">
    <source>
        <dbReference type="ARBA" id="ARBA00022473"/>
    </source>
</evidence>
<dbReference type="InterPro" id="IPR009057">
    <property type="entry name" value="Homeodomain-like_sf"/>
</dbReference>
<feature type="compositionally biased region" description="Low complexity" evidence="12">
    <location>
        <begin position="345"/>
        <end position="397"/>
    </location>
</feature>
<keyword evidence="9 10" id="KW-0539">Nucleus</keyword>
<evidence type="ECO:0000256" key="1">
    <source>
        <dbReference type="ARBA" id="ARBA00004123"/>
    </source>
</evidence>
<dbReference type="PROSITE" id="PS51057">
    <property type="entry name" value="PAIRED_2"/>
    <property type="match status" value="1"/>
</dbReference>
<dbReference type="OrthoDB" id="3225452at2759"/>
<feature type="domain" description="Homeobox" evidence="13">
    <location>
        <begin position="171"/>
        <end position="231"/>
    </location>
</feature>
<evidence type="ECO:0000256" key="5">
    <source>
        <dbReference type="ARBA" id="ARBA00023015"/>
    </source>
</evidence>
<dbReference type="FunFam" id="1.10.10.60:FF:000035">
    <property type="entry name" value="paired box protein Pax-3 isoform X2"/>
    <property type="match status" value="1"/>
</dbReference>
<evidence type="ECO:0000256" key="7">
    <source>
        <dbReference type="ARBA" id="ARBA00023155"/>
    </source>
</evidence>
<evidence type="ECO:0000256" key="4">
    <source>
        <dbReference type="ARBA" id="ARBA00022724"/>
    </source>
</evidence>
<dbReference type="GO" id="GO:0000978">
    <property type="term" value="F:RNA polymerase II cis-regulatory region sequence-specific DNA binding"/>
    <property type="evidence" value="ECO:0007669"/>
    <property type="project" value="TreeGrafter"/>
</dbReference>
<dbReference type="Proteomes" id="UP000504606">
    <property type="component" value="Unplaced"/>
</dbReference>
<dbReference type="PROSITE" id="PS50071">
    <property type="entry name" value="HOMEOBOX_2"/>
    <property type="match status" value="1"/>
</dbReference>
<evidence type="ECO:0000313" key="16">
    <source>
        <dbReference type="RefSeq" id="XP_052123036.1"/>
    </source>
</evidence>
<keyword evidence="4" id="KW-0563">Paired box</keyword>
<comment type="similarity">
    <text evidence="2">Belongs to the paired homeobox family.</text>
</comment>
<dbReference type="KEGG" id="foc:113217722"/>
<keyword evidence="6 10" id="KW-0238">DNA-binding</keyword>
<gene>
    <name evidence="16" type="primary">LOC113217722</name>
</gene>
<dbReference type="AlphaFoldDB" id="A0A9C6U0C2"/>
<evidence type="ECO:0000256" key="6">
    <source>
        <dbReference type="ARBA" id="ARBA00023125"/>
    </source>
</evidence>
<dbReference type="InterPro" id="IPR001356">
    <property type="entry name" value="HD"/>
</dbReference>
<dbReference type="Pfam" id="PF00046">
    <property type="entry name" value="Homeodomain"/>
    <property type="match status" value="1"/>
</dbReference>
<accession>A0A9C6U0C2</accession>
<feature type="compositionally biased region" description="Low complexity" evidence="12">
    <location>
        <begin position="468"/>
        <end position="478"/>
    </location>
</feature>
<feature type="DNA-binding region" description="Homeobox" evidence="10">
    <location>
        <begin position="173"/>
        <end position="232"/>
    </location>
</feature>
<dbReference type="InterPro" id="IPR001523">
    <property type="entry name" value="Paired_dom"/>
</dbReference>
<feature type="domain" description="Paired" evidence="14">
    <location>
        <begin position="20"/>
        <end position="153"/>
    </location>
</feature>
<feature type="compositionally biased region" description="Low complexity" evidence="12">
    <location>
        <begin position="409"/>
        <end position="456"/>
    </location>
</feature>
<reference evidence="16" key="1">
    <citation type="submission" date="2025-08" db="UniProtKB">
        <authorList>
            <consortium name="RefSeq"/>
        </authorList>
    </citation>
    <scope>IDENTIFICATION</scope>
    <source>
        <tissue evidence="16">Whole organism</tissue>
    </source>
</reference>
<dbReference type="Gene3D" id="1.10.10.60">
    <property type="entry name" value="Homeodomain-like"/>
    <property type="match status" value="1"/>
</dbReference>